<dbReference type="Gene3D" id="1.25.40.10">
    <property type="entry name" value="Tetratricopeptide repeat domain"/>
    <property type="match status" value="1"/>
</dbReference>
<dbReference type="SMART" id="SM00530">
    <property type="entry name" value="HTH_XRE"/>
    <property type="match status" value="1"/>
</dbReference>
<keyword evidence="4" id="KW-1185">Reference proteome</keyword>
<dbReference type="SUPFAM" id="SSF48452">
    <property type="entry name" value="TPR-like"/>
    <property type="match status" value="2"/>
</dbReference>
<feature type="repeat" description="TPR" evidence="1">
    <location>
        <begin position="611"/>
        <end position="644"/>
    </location>
</feature>
<organism evidence="3 4">
    <name type="scientific">Rhizocola hellebori</name>
    <dbReference type="NCBI Taxonomy" id="1392758"/>
    <lineage>
        <taxon>Bacteria</taxon>
        <taxon>Bacillati</taxon>
        <taxon>Actinomycetota</taxon>
        <taxon>Actinomycetes</taxon>
        <taxon>Micromonosporales</taxon>
        <taxon>Micromonosporaceae</taxon>
        <taxon>Rhizocola</taxon>
    </lineage>
</organism>
<evidence type="ECO:0000259" key="2">
    <source>
        <dbReference type="SMART" id="SM00530"/>
    </source>
</evidence>
<reference evidence="3" key="1">
    <citation type="submission" date="2021-01" db="EMBL/GenBank/DDBJ databases">
        <title>Whole genome shotgun sequence of Rhizocola hellebori NBRC 109834.</title>
        <authorList>
            <person name="Komaki H."/>
            <person name="Tamura T."/>
        </authorList>
    </citation>
    <scope>NUCLEOTIDE SEQUENCE</scope>
    <source>
        <strain evidence="3">NBRC 109834</strain>
    </source>
</reference>
<dbReference type="AlphaFoldDB" id="A0A8J3Q2V4"/>
<gene>
    <name evidence="3" type="ORF">Rhe02_05310</name>
</gene>
<dbReference type="PRINTS" id="PR00364">
    <property type="entry name" value="DISEASERSIST"/>
</dbReference>
<dbReference type="EMBL" id="BONY01000002">
    <property type="protein sequence ID" value="GIH02464.1"/>
    <property type="molecule type" value="Genomic_DNA"/>
</dbReference>
<comment type="caution">
    <text evidence="3">The sequence shown here is derived from an EMBL/GenBank/DDBJ whole genome shotgun (WGS) entry which is preliminary data.</text>
</comment>
<dbReference type="InterPro" id="IPR041664">
    <property type="entry name" value="AAA_16"/>
</dbReference>
<proteinExistence type="predicted"/>
<dbReference type="Pfam" id="PF13560">
    <property type="entry name" value="HTH_31"/>
    <property type="match status" value="1"/>
</dbReference>
<dbReference type="PANTHER" id="PTHR47691">
    <property type="entry name" value="REGULATOR-RELATED"/>
    <property type="match status" value="1"/>
</dbReference>
<feature type="repeat" description="TPR" evidence="1">
    <location>
        <begin position="731"/>
        <end position="764"/>
    </location>
</feature>
<evidence type="ECO:0000313" key="4">
    <source>
        <dbReference type="Proteomes" id="UP000612899"/>
    </source>
</evidence>
<dbReference type="InterPro" id="IPR001387">
    <property type="entry name" value="Cro/C1-type_HTH"/>
</dbReference>
<protein>
    <recommendedName>
        <fullName evidence="2">HTH cro/C1-type domain-containing protein</fullName>
    </recommendedName>
</protein>
<dbReference type="InterPro" id="IPR019734">
    <property type="entry name" value="TPR_rpt"/>
</dbReference>
<keyword evidence="1" id="KW-0802">TPR repeat</keyword>
<evidence type="ECO:0000256" key="1">
    <source>
        <dbReference type="PROSITE-ProRule" id="PRU00339"/>
    </source>
</evidence>
<dbReference type="GO" id="GO:0043531">
    <property type="term" value="F:ADP binding"/>
    <property type="evidence" value="ECO:0007669"/>
    <property type="project" value="InterPro"/>
</dbReference>
<dbReference type="Gene3D" id="3.40.50.300">
    <property type="entry name" value="P-loop containing nucleotide triphosphate hydrolases"/>
    <property type="match status" value="1"/>
</dbReference>
<name>A0A8J3Q2V4_9ACTN</name>
<dbReference type="RefSeq" id="WP_203906408.1">
    <property type="nucleotide sequence ID" value="NZ_BONY01000002.1"/>
</dbReference>
<dbReference type="Pfam" id="PF13374">
    <property type="entry name" value="TPR_10"/>
    <property type="match status" value="1"/>
</dbReference>
<dbReference type="PANTHER" id="PTHR47691:SF3">
    <property type="entry name" value="HTH-TYPE TRANSCRIPTIONAL REGULATOR RV0890C-RELATED"/>
    <property type="match status" value="1"/>
</dbReference>
<feature type="repeat" description="TPR" evidence="1">
    <location>
        <begin position="571"/>
        <end position="604"/>
    </location>
</feature>
<dbReference type="SMART" id="SM00028">
    <property type="entry name" value="TPR"/>
    <property type="match status" value="7"/>
</dbReference>
<feature type="domain" description="HTH cro/C1-type" evidence="2">
    <location>
        <begin position="26"/>
        <end position="88"/>
    </location>
</feature>
<sequence>MSREPESPIAAFRLDAVKSITDLALALRELRRRHARVSGTAELTYRALAARTGWSHGIIGEYLAGRVLPPTDRFDVLIRLLGASPAEQGALATARDRVEEVRRAPAGSPANTVALPRHLPAEAFGFTGRDQQLAELDAVLERGSHDSAVVICAISGMAGVGKTTLALHWAHRLTDRFPDGQLYLDLRGYDREQPVTPSDALARFIRSLGLAPGDVPADLDERAACYRTLLAGRRMLVLLDNASGVDQVRPLLPGTASCLVLITSRNNLAGLVAREGARRVDLEVLDDADAVALLRAVIGWRVDAEPEAALGLVRLCAGLPLALRIAAETAVARPAMTLARLVGDLWDEKGRLDQLSAAGDARTAVRSVFSWSYQNLSAEAAQAFGLLGLHPGRDLDLFDLAALAGTEPAHAQAAIDELVQAHLLDPAGNGMFTMHDLLRVYAAECAPDRRAPLTRLLDHYTQSATAAVDALFPHDRAGRPPVPPTHSSPVPTARLLPAEAVSWLDSHRPNLVELARFSARNGWPAHTVALSGILWRHFEVGGHYQEALAVHSSAVDAARSDPRGAAGHGLATVLANLGNVYWWLGDYRDALTHFQEALTGHRESGDTDGEARALARIGVVHERLGDYGQAQTRLQQALDLYRAAENRHGEGVQLVNLGTVHRRLGRYEQAAQHHELAVKFFAELGDRRLEGYAAGNLGADYGLLDRHDEALDQLERALDQCRDSNDPGGQASAMAGIGAVLLRMGRFQQALEQLLPALAISRETSERALETEVLNCLGETMRAMGDLAPALDHHEAALALTQRTGDPFEQARSLDGIAQTHQLAGEMDRAREHWRQALAIYVRLAVPEADAVRANLSSAGR</sequence>
<dbReference type="Pfam" id="PF13191">
    <property type="entry name" value="AAA_16"/>
    <property type="match status" value="1"/>
</dbReference>
<evidence type="ECO:0000313" key="3">
    <source>
        <dbReference type="EMBL" id="GIH02464.1"/>
    </source>
</evidence>
<dbReference type="InterPro" id="IPR011990">
    <property type="entry name" value="TPR-like_helical_dom_sf"/>
</dbReference>
<dbReference type="CDD" id="cd00093">
    <property type="entry name" value="HTH_XRE"/>
    <property type="match status" value="1"/>
</dbReference>
<dbReference type="PROSITE" id="PS50293">
    <property type="entry name" value="TPR_REGION"/>
    <property type="match status" value="1"/>
</dbReference>
<dbReference type="Proteomes" id="UP000612899">
    <property type="component" value="Unassembled WGS sequence"/>
</dbReference>
<dbReference type="Pfam" id="PF13424">
    <property type="entry name" value="TPR_12"/>
    <property type="match status" value="3"/>
</dbReference>
<dbReference type="InterPro" id="IPR027417">
    <property type="entry name" value="P-loop_NTPase"/>
</dbReference>
<dbReference type="PROSITE" id="PS50005">
    <property type="entry name" value="TPR"/>
    <property type="match status" value="3"/>
</dbReference>
<dbReference type="SUPFAM" id="SSF52540">
    <property type="entry name" value="P-loop containing nucleoside triphosphate hydrolases"/>
    <property type="match status" value="1"/>
</dbReference>
<accession>A0A8J3Q2V4</accession>